<keyword evidence="3" id="KW-1185">Reference proteome</keyword>
<feature type="region of interest" description="Disordered" evidence="1">
    <location>
        <begin position="89"/>
        <end position="109"/>
    </location>
</feature>
<dbReference type="RefSeq" id="XP_009043196.1">
    <property type="nucleotide sequence ID" value="XM_009044948.1"/>
</dbReference>
<dbReference type="AlphaFoldDB" id="F0YS05"/>
<feature type="non-terminal residue" evidence="2">
    <location>
        <position position="1"/>
    </location>
</feature>
<dbReference type="EMBL" id="GL833810">
    <property type="protein sequence ID" value="EGB02105.1"/>
    <property type="molecule type" value="Genomic_DNA"/>
</dbReference>
<dbReference type="InParanoid" id="F0YS05"/>
<evidence type="ECO:0000256" key="1">
    <source>
        <dbReference type="SAM" id="MobiDB-lite"/>
    </source>
</evidence>
<accession>F0YS05</accession>
<evidence type="ECO:0000313" key="2">
    <source>
        <dbReference type="EMBL" id="EGB02105.1"/>
    </source>
</evidence>
<proteinExistence type="predicted"/>
<gene>
    <name evidence="2" type="ORF">AURANDRAFT_69194</name>
</gene>
<organism evidence="3">
    <name type="scientific">Aureococcus anophagefferens</name>
    <name type="common">Harmful bloom alga</name>
    <dbReference type="NCBI Taxonomy" id="44056"/>
    <lineage>
        <taxon>Eukaryota</taxon>
        <taxon>Sar</taxon>
        <taxon>Stramenopiles</taxon>
        <taxon>Ochrophyta</taxon>
        <taxon>Pelagophyceae</taxon>
        <taxon>Pelagomonadales</taxon>
        <taxon>Pelagomonadaceae</taxon>
        <taxon>Aureococcus</taxon>
    </lineage>
</organism>
<name>F0YS05_AURAN</name>
<dbReference type="Proteomes" id="UP000002729">
    <property type="component" value="Unassembled WGS sequence"/>
</dbReference>
<sequence length="109" mass="12505">VKLATTAIALSDLDHQRNESLTLAMARTGDARDAPPGEAKPILYVKVKFMYSRLLPIRHAIYGMLEHERRLDTDISNLRYNKPTEHAWDWPEDEAAKRRPNVDPNIDLV</sequence>
<protein>
    <submittedName>
        <fullName evidence="2">Expressed protein</fullName>
    </submittedName>
</protein>
<dbReference type="GeneID" id="20227308"/>
<evidence type="ECO:0000313" key="3">
    <source>
        <dbReference type="Proteomes" id="UP000002729"/>
    </source>
</evidence>
<reference evidence="2 3" key="1">
    <citation type="journal article" date="2011" name="Proc. Natl. Acad. Sci. U.S.A.">
        <title>Niche of harmful alga Aureococcus anophagefferens revealed through ecogenomics.</title>
        <authorList>
            <person name="Gobler C.J."/>
            <person name="Berry D.L."/>
            <person name="Dyhrman S.T."/>
            <person name="Wilhelm S.W."/>
            <person name="Salamov A."/>
            <person name="Lobanov A.V."/>
            <person name="Zhang Y."/>
            <person name="Collier J.L."/>
            <person name="Wurch L.L."/>
            <person name="Kustka A.B."/>
            <person name="Dill B.D."/>
            <person name="Shah M."/>
            <person name="VerBerkmoes N.C."/>
            <person name="Kuo A."/>
            <person name="Terry A."/>
            <person name="Pangilinan J."/>
            <person name="Lindquist E.A."/>
            <person name="Lucas S."/>
            <person name="Paulsen I.T."/>
            <person name="Hattenrath-Lehmann T.K."/>
            <person name="Talmage S.C."/>
            <person name="Walker E.A."/>
            <person name="Koch F."/>
            <person name="Burson A.M."/>
            <person name="Marcoval M.A."/>
            <person name="Tang Y.Z."/>
            <person name="Lecleir G.R."/>
            <person name="Coyne K.J."/>
            <person name="Berg G.M."/>
            <person name="Bertrand E.M."/>
            <person name="Saito M.A."/>
            <person name="Gladyshev V.N."/>
            <person name="Grigoriev I.V."/>
        </authorList>
    </citation>
    <scope>NUCLEOTIDE SEQUENCE [LARGE SCALE GENOMIC DNA]</scope>
    <source>
        <strain evidence="3">CCMP 1984</strain>
    </source>
</reference>
<feature type="compositionally biased region" description="Basic and acidic residues" evidence="1">
    <location>
        <begin position="89"/>
        <end position="101"/>
    </location>
</feature>
<dbReference type="KEGG" id="aaf:AURANDRAFT_69194"/>